<name>A0ABZ3EGF7_9STAP</name>
<keyword evidence="5 7" id="KW-0067">ATP-binding</keyword>
<dbReference type="CDD" id="cd01164">
    <property type="entry name" value="FruK_PfkB_like"/>
    <property type="match status" value="1"/>
</dbReference>
<dbReference type="PANTHER" id="PTHR46566">
    <property type="entry name" value="1-PHOSPHOFRUCTOKINASE-RELATED"/>
    <property type="match status" value="1"/>
</dbReference>
<comment type="function">
    <text evidence="8">Catalyzes the ATP-dependent phosphorylation of fructose-l-phosphate to fructose-l,6-bisphosphate.</text>
</comment>
<comment type="pathway">
    <text evidence="7">Carbohydrate metabolism; D-tagatose 6-phosphate degradation; D-glyceraldehyde 3-phosphate and glycerone phosphate from D-tagatose 6-phosphate: step 1/2.</text>
</comment>
<dbReference type="Gene3D" id="3.40.1190.20">
    <property type="match status" value="1"/>
</dbReference>
<dbReference type="EC" id="2.7.1.144" evidence="7"/>
<protein>
    <recommendedName>
        <fullName evidence="7">Tagatose-6-phosphate kinase</fullName>
        <ecNumber evidence="7">2.7.1.144</ecNumber>
    </recommendedName>
</protein>
<dbReference type="GO" id="GO:0008662">
    <property type="term" value="F:1-phosphofructokinase activity"/>
    <property type="evidence" value="ECO:0007669"/>
    <property type="project" value="UniProtKB-EC"/>
</dbReference>
<proteinExistence type="inferred from homology"/>
<dbReference type="NCBIfam" id="TIGR03168">
    <property type="entry name" value="1-PFK"/>
    <property type="match status" value="1"/>
</dbReference>
<evidence type="ECO:0000256" key="3">
    <source>
        <dbReference type="ARBA" id="ARBA00022741"/>
    </source>
</evidence>
<evidence type="ECO:0000256" key="7">
    <source>
        <dbReference type="PIRNR" id="PIRNR000535"/>
    </source>
</evidence>
<keyword evidence="2 7" id="KW-0808">Transferase</keyword>
<evidence type="ECO:0000256" key="6">
    <source>
        <dbReference type="ARBA" id="ARBA00047745"/>
    </source>
</evidence>
<gene>
    <name evidence="10" type="primary">pfkB</name>
    <name evidence="10" type="ORF">QQM35_05165</name>
</gene>
<dbReference type="InterPro" id="IPR017583">
    <property type="entry name" value="Tagatose/fructose_Pkinase"/>
</dbReference>
<evidence type="ECO:0000256" key="8">
    <source>
        <dbReference type="RuleBase" id="RU369061"/>
    </source>
</evidence>
<dbReference type="InterPro" id="IPR011611">
    <property type="entry name" value="PfkB_dom"/>
</dbReference>
<dbReference type="NCBIfam" id="TIGR03828">
    <property type="entry name" value="pfkB"/>
    <property type="match status" value="1"/>
</dbReference>
<evidence type="ECO:0000313" key="10">
    <source>
        <dbReference type="EMBL" id="XAF71486.1"/>
    </source>
</evidence>
<evidence type="ECO:0000259" key="9">
    <source>
        <dbReference type="Pfam" id="PF00294"/>
    </source>
</evidence>
<dbReference type="InterPro" id="IPR022463">
    <property type="entry name" value="1-PFruKinase"/>
</dbReference>
<dbReference type="PANTHER" id="PTHR46566:SF1">
    <property type="entry name" value="1-PHOSPHOFRUCTOKINASE"/>
    <property type="match status" value="1"/>
</dbReference>
<dbReference type="Proteomes" id="UP001436297">
    <property type="component" value="Chromosome"/>
</dbReference>
<comment type="catalytic activity">
    <reaction evidence="7">
        <text>D-tagatofuranose 6-phosphate + ATP = D-tagatofuranose 1,6-bisphosphate + ADP + H(+)</text>
        <dbReference type="Rhea" id="RHEA:12420"/>
        <dbReference type="ChEBI" id="CHEBI:15378"/>
        <dbReference type="ChEBI" id="CHEBI:30616"/>
        <dbReference type="ChEBI" id="CHEBI:58694"/>
        <dbReference type="ChEBI" id="CHEBI:58695"/>
        <dbReference type="ChEBI" id="CHEBI:456216"/>
        <dbReference type="EC" id="2.7.1.144"/>
    </reaction>
</comment>
<feature type="domain" description="Carbohydrate kinase PfkB" evidence="9">
    <location>
        <begin position="11"/>
        <end position="280"/>
    </location>
</feature>
<keyword evidence="3 7" id="KW-0547">Nucleotide-binding</keyword>
<reference evidence="10 11" key="1">
    <citation type="journal article" date="2024" name="Pathogens">
        <title>Staphylococcus hsinchuensis sp. nov., Isolated from Soymilk.</title>
        <authorList>
            <person name="Wang Y.T."/>
            <person name="Lin Y.C."/>
            <person name="Hsieh Y.H."/>
            <person name="Lin Y.T."/>
            <person name="Hamada M."/>
            <person name="Chen C.C."/>
            <person name="Liou J.S."/>
            <person name="Lee A.Y."/>
            <person name="Zhang W.L."/>
            <person name="Chen Y.T."/>
            <person name="Huang C.H."/>
        </authorList>
    </citation>
    <scope>NUCLEOTIDE SEQUENCE [LARGE SCALE GENOMIC DNA]</scope>
    <source>
        <strain evidence="10 11">H164</strain>
    </source>
</reference>
<dbReference type="PIRSF" id="PIRSF000535">
    <property type="entry name" value="1PFK/6PFK/LacC"/>
    <property type="match status" value="1"/>
</dbReference>
<comment type="similarity">
    <text evidence="1">Belongs to the carbohydrate kinase pfkB family.</text>
</comment>
<dbReference type="InterPro" id="IPR029056">
    <property type="entry name" value="Ribokinase-like"/>
</dbReference>
<comment type="similarity">
    <text evidence="7">Belongs to the carbohydrate kinase PfkB family. LacC subfamily.</text>
</comment>
<dbReference type="PROSITE" id="PS00584">
    <property type="entry name" value="PFKB_KINASES_2"/>
    <property type="match status" value="1"/>
</dbReference>
<keyword evidence="11" id="KW-1185">Reference proteome</keyword>
<keyword evidence="7" id="KW-0423">Lactose metabolism</keyword>
<accession>A0ABZ3EGF7</accession>
<evidence type="ECO:0000256" key="2">
    <source>
        <dbReference type="ARBA" id="ARBA00022679"/>
    </source>
</evidence>
<sequence length="307" mass="33383">MIYTVTFNPSIDYIMVSEDFELGRLNRVTDTQKFAGGKGINVSRVLKTLNVHSTALGFVGGFPGQFIIDTLQNASIAKNFVHIDEDTRINVKLKTQVETEINAPGPTVSHEQFETLLNQMRKTKEHDVVIVSGSVPKSIPDDAYKQIAQITYETGAKLVVDAEKDLVKSVLEYQPLFIKPNKDELEDMFDTTIKSDEEVIKYARQIIDQGAQSVIITLGGAGAIYVDHKNSYKAEVPIDKVINTVGAGDSTVAGMVAGLESGLSIEESFKQAVASGSATAFNDDLATYQSILEVKDKVTISALDGSV</sequence>
<dbReference type="Pfam" id="PF00294">
    <property type="entry name" value="PfkB"/>
    <property type="match status" value="1"/>
</dbReference>
<evidence type="ECO:0000313" key="11">
    <source>
        <dbReference type="Proteomes" id="UP001436297"/>
    </source>
</evidence>
<comment type="catalytic activity">
    <reaction evidence="6 8">
        <text>beta-D-fructose 1-phosphate + ATP = beta-D-fructose 1,6-bisphosphate + ADP + H(+)</text>
        <dbReference type="Rhea" id="RHEA:14213"/>
        <dbReference type="ChEBI" id="CHEBI:15378"/>
        <dbReference type="ChEBI" id="CHEBI:30616"/>
        <dbReference type="ChEBI" id="CHEBI:32966"/>
        <dbReference type="ChEBI" id="CHEBI:138881"/>
        <dbReference type="ChEBI" id="CHEBI:456216"/>
        <dbReference type="EC" id="2.7.1.56"/>
    </reaction>
</comment>
<dbReference type="InterPro" id="IPR002173">
    <property type="entry name" value="Carboh/pur_kinase_PfkB_CS"/>
</dbReference>
<keyword evidence="4 8" id="KW-0418">Kinase</keyword>
<evidence type="ECO:0000256" key="5">
    <source>
        <dbReference type="ARBA" id="ARBA00022840"/>
    </source>
</evidence>
<organism evidence="10 11">
    <name type="scientific">Staphylococcus hsinchuensis</name>
    <dbReference type="NCBI Taxonomy" id="3051183"/>
    <lineage>
        <taxon>Bacteria</taxon>
        <taxon>Bacillati</taxon>
        <taxon>Bacillota</taxon>
        <taxon>Bacilli</taxon>
        <taxon>Bacillales</taxon>
        <taxon>Staphylococcaceae</taxon>
        <taxon>Staphylococcus</taxon>
    </lineage>
</organism>
<evidence type="ECO:0000256" key="4">
    <source>
        <dbReference type="ARBA" id="ARBA00022777"/>
    </source>
</evidence>
<dbReference type="SUPFAM" id="SSF53613">
    <property type="entry name" value="Ribokinase-like"/>
    <property type="match status" value="1"/>
</dbReference>
<dbReference type="EMBL" id="CP128355">
    <property type="protein sequence ID" value="XAF71486.1"/>
    <property type="molecule type" value="Genomic_DNA"/>
</dbReference>
<dbReference type="RefSeq" id="WP_251518929.1">
    <property type="nucleotide sequence ID" value="NZ_CP128355.1"/>
</dbReference>
<evidence type="ECO:0000256" key="1">
    <source>
        <dbReference type="ARBA" id="ARBA00005380"/>
    </source>
</evidence>